<dbReference type="Pfam" id="PF00027">
    <property type="entry name" value="cNMP_binding"/>
    <property type="match status" value="1"/>
</dbReference>
<evidence type="ECO:0000256" key="1">
    <source>
        <dbReference type="ARBA" id="ARBA00023015"/>
    </source>
</evidence>
<dbReference type="GO" id="GO:0003700">
    <property type="term" value="F:DNA-binding transcription factor activity"/>
    <property type="evidence" value="ECO:0007669"/>
    <property type="project" value="TreeGrafter"/>
</dbReference>
<dbReference type="Gene3D" id="2.60.120.10">
    <property type="entry name" value="Jelly Rolls"/>
    <property type="match status" value="1"/>
</dbReference>
<dbReference type="OrthoDB" id="3182344at2"/>
<protein>
    <submittedName>
        <fullName evidence="6">Transcriptional regulator, Crp</fullName>
    </submittedName>
</protein>
<dbReference type="GO" id="GO:0003677">
    <property type="term" value="F:DNA binding"/>
    <property type="evidence" value="ECO:0007669"/>
    <property type="project" value="UniProtKB-KW"/>
</dbReference>
<dbReference type="CDD" id="cd00038">
    <property type="entry name" value="CAP_ED"/>
    <property type="match status" value="1"/>
</dbReference>
<keyword evidence="3" id="KW-0804">Transcription</keyword>
<dbReference type="InterPro" id="IPR000595">
    <property type="entry name" value="cNMP-bd_dom"/>
</dbReference>
<proteinExistence type="predicted"/>
<evidence type="ECO:0000313" key="6">
    <source>
        <dbReference type="EMBL" id="CCG06870.1"/>
    </source>
</evidence>
<dbReference type="HOGENOM" id="CLU_075053_3_5_5"/>
<evidence type="ECO:0000256" key="2">
    <source>
        <dbReference type="ARBA" id="ARBA00023125"/>
    </source>
</evidence>
<dbReference type="eggNOG" id="COG0664">
    <property type="taxonomic scope" value="Bacteria"/>
</dbReference>
<dbReference type="SUPFAM" id="SSF46785">
    <property type="entry name" value="Winged helix' DNA-binding domain"/>
    <property type="match status" value="1"/>
</dbReference>
<sequence>MVTDSLDGIALLEELDPSQRQELARLCRWRRYAAGEQIIDRQSETRDVFFVVRGQARVVIYSASGREVSLDDITEGGFFGELAALDGAPRSASVMAVSECLVATMSPELFLKIIREQGSVAMQLLWRLAAMVRASTERIVDLSTLGANNRVQAEILRRALEARTDPEGRPVIQPIPVHGEVASRVSTTRETVARVLSDLARRGIVRRERDALLVLDLGRLEVMVSDMAG</sequence>
<evidence type="ECO:0000256" key="3">
    <source>
        <dbReference type="ARBA" id="ARBA00023163"/>
    </source>
</evidence>
<dbReference type="GO" id="GO:0005829">
    <property type="term" value="C:cytosol"/>
    <property type="evidence" value="ECO:0007669"/>
    <property type="project" value="TreeGrafter"/>
</dbReference>
<dbReference type="RefSeq" id="WP_014413510.1">
    <property type="nucleotide sequence ID" value="NC_017059.1"/>
</dbReference>
<feature type="domain" description="Cyclic nucleotide-binding" evidence="4">
    <location>
        <begin position="11"/>
        <end position="114"/>
    </location>
</feature>
<accession>H6SMZ4</accession>
<keyword evidence="7" id="KW-1185">Reference proteome</keyword>
<dbReference type="Proteomes" id="UP000033220">
    <property type="component" value="Chromosome DSM 122"/>
</dbReference>
<organism evidence="6 7">
    <name type="scientific">Pararhodospirillum photometricum DSM 122</name>
    <dbReference type="NCBI Taxonomy" id="1150469"/>
    <lineage>
        <taxon>Bacteria</taxon>
        <taxon>Pseudomonadati</taxon>
        <taxon>Pseudomonadota</taxon>
        <taxon>Alphaproteobacteria</taxon>
        <taxon>Rhodospirillales</taxon>
        <taxon>Rhodospirillaceae</taxon>
        <taxon>Pararhodospirillum</taxon>
    </lineage>
</organism>
<dbReference type="Pfam" id="PF13545">
    <property type="entry name" value="HTH_Crp_2"/>
    <property type="match status" value="1"/>
</dbReference>
<dbReference type="PATRIC" id="fig|1150469.3.peg.297"/>
<dbReference type="SMART" id="SM00100">
    <property type="entry name" value="cNMP"/>
    <property type="match status" value="1"/>
</dbReference>
<name>H6SMZ4_PARPM</name>
<dbReference type="InterPro" id="IPR036390">
    <property type="entry name" value="WH_DNA-bd_sf"/>
</dbReference>
<dbReference type="EMBL" id="HE663493">
    <property type="protein sequence ID" value="CCG06870.1"/>
    <property type="molecule type" value="Genomic_DNA"/>
</dbReference>
<dbReference type="PROSITE" id="PS51063">
    <property type="entry name" value="HTH_CRP_2"/>
    <property type="match status" value="1"/>
</dbReference>
<dbReference type="AlphaFoldDB" id="H6SMZ4"/>
<evidence type="ECO:0000313" key="7">
    <source>
        <dbReference type="Proteomes" id="UP000033220"/>
    </source>
</evidence>
<feature type="domain" description="HTH crp-type" evidence="5">
    <location>
        <begin position="145"/>
        <end position="218"/>
    </location>
</feature>
<gene>
    <name evidence="6" type="ORF">RSPPHO_00244</name>
</gene>
<dbReference type="InterPro" id="IPR036388">
    <property type="entry name" value="WH-like_DNA-bd_sf"/>
</dbReference>
<dbReference type="PROSITE" id="PS50042">
    <property type="entry name" value="CNMP_BINDING_3"/>
    <property type="match status" value="1"/>
</dbReference>
<dbReference type="InterPro" id="IPR018490">
    <property type="entry name" value="cNMP-bd_dom_sf"/>
</dbReference>
<dbReference type="InterPro" id="IPR012318">
    <property type="entry name" value="HTH_CRP"/>
</dbReference>
<keyword evidence="2" id="KW-0238">DNA-binding</keyword>
<dbReference type="InterPro" id="IPR014710">
    <property type="entry name" value="RmlC-like_jellyroll"/>
</dbReference>
<dbReference type="SUPFAM" id="SSF51206">
    <property type="entry name" value="cAMP-binding domain-like"/>
    <property type="match status" value="1"/>
</dbReference>
<dbReference type="KEGG" id="rpm:RSPPHO_00244"/>
<dbReference type="PANTHER" id="PTHR24567">
    <property type="entry name" value="CRP FAMILY TRANSCRIPTIONAL REGULATORY PROTEIN"/>
    <property type="match status" value="1"/>
</dbReference>
<evidence type="ECO:0000259" key="5">
    <source>
        <dbReference type="PROSITE" id="PS51063"/>
    </source>
</evidence>
<dbReference type="STRING" id="1150469.RSPPHO_00244"/>
<dbReference type="PANTHER" id="PTHR24567:SF68">
    <property type="entry name" value="DNA-BINDING TRANSCRIPTIONAL DUAL REGULATOR CRP"/>
    <property type="match status" value="1"/>
</dbReference>
<dbReference type="InterPro" id="IPR050397">
    <property type="entry name" value="Env_Response_Regulators"/>
</dbReference>
<reference evidence="6 7" key="1">
    <citation type="submission" date="2012-02" db="EMBL/GenBank/DDBJ databases">
        <title>Shotgun genome sequence of Phaeospirillum photometricum DSM 122.</title>
        <authorList>
            <person name="Duquesne K."/>
            <person name="Sturgis J."/>
        </authorList>
    </citation>
    <scope>NUCLEOTIDE SEQUENCE [LARGE SCALE GENOMIC DNA]</scope>
    <source>
        <strain evidence="7">DSM122</strain>
    </source>
</reference>
<dbReference type="SMART" id="SM00419">
    <property type="entry name" value="HTH_CRP"/>
    <property type="match status" value="1"/>
</dbReference>
<keyword evidence="1" id="KW-0805">Transcription regulation</keyword>
<dbReference type="Gene3D" id="1.10.10.10">
    <property type="entry name" value="Winged helix-like DNA-binding domain superfamily/Winged helix DNA-binding domain"/>
    <property type="match status" value="1"/>
</dbReference>
<evidence type="ECO:0000259" key="4">
    <source>
        <dbReference type="PROSITE" id="PS50042"/>
    </source>
</evidence>